<feature type="domain" description="DeoxyPurine in DNA protein A" evidence="1">
    <location>
        <begin position="1"/>
        <end position="280"/>
    </location>
</feature>
<evidence type="ECO:0000259" key="1">
    <source>
        <dbReference type="Pfam" id="PF23859"/>
    </source>
</evidence>
<gene>
    <name evidence="2" type="ORF">SEA_BELLA96_40</name>
</gene>
<protein>
    <submittedName>
        <fullName evidence="2">Queuine tRNA-ribosyltransferase</fullName>
    </submittedName>
</protein>
<organism evidence="2 3">
    <name type="scientific">Mycobacterium phage Bella96</name>
    <dbReference type="NCBI Taxonomy" id="2024005"/>
    <lineage>
        <taxon>Viruses</taxon>
        <taxon>Duplodnaviria</taxon>
        <taxon>Heunggongvirae</taxon>
        <taxon>Uroviricota</taxon>
        <taxon>Caudoviricetes</taxon>
        <taxon>Weiservirinae</taxon>
        <taxon>Anayavirus</taxon>
        <taxon>Anayavirus bella96</taxon>
    </lineage>
</organism>
<sequence length="372" mass="40523">MKHHLYLGTHEPSWLRTAGVPLFVSHRRLSRLRTDLPVAAAPWALDSGGFSELSMFGGWQTTPEAYVAAVVRYDEQIGRLDWAAPQDWMCEPDMIAKTGLSVVEHQERTVRNYVRLHELWADASDAECPFVPVLQGYAIEDYLRCMDMYGEAGVDLGQLDMVGVGSVCRRQHSAEIRAVFEALLARDPGLPVHGFGVKSLGLREYGHLLTTADSMAWSFNARKNAPLPGCTHKSCANCLQWALQWRRRIVGCDKFGGWARACDCERCEAKRDTGELALFEVTAAGLSASTTTPPAGLPAGGVFVSVRGYCAVSGHSSRCAAYGMPSACSRVSSSIFQNNASATCSRGIPRRSLPQISYPARSASDSLTTGKS</sequence>
<keyword evidence="2" id="KW-0808">Transferase</keyword>
<dbReference type="GO" id="GO:0016740">
    <property type="term" value="F:transferase activity"/>
    <property type="evidence" value="ECO:0007669"/>
    <property type="project" value="UniProtKB-KW"/>
</dbReference>
<accession>A0A222Z095</accession>
<proteinExistence type="predicted"/>
<keyword evidence="3" id="KW-1185">Reference proteome</keyword>
<reference evidence="2 3" key="1">
    <citation type="submission" date="2017-06" db="EMBL/GenBank/DDBJ databases">
        <authorList>
            <person name="Fischman H.D."/>
            <person name="Belyk K.J."/>
            <person name="Conroy J.L."/>
            <person name="Cushman K.B."/>
            <person name="Elliott M.P."/>
            <person name="Fifer J.B."/>
            <person name="Gitter S.R."/>
            <person name="Gutting A.L."/>
            <person name="Kain E.J."/>
            <person name="Kosiba D.J."/>
            <person name="Lee S.R."/>
            <person name="Nguyen K.P."/>
            <person name="Parliament N.D."/>
            <person name="Reitsma H.S."/>
            <person name="Sievers M.T."/>
            <person name="Talaga S.L."/>
            <person name="Versluis P."/>
            <person name="Yoon Y.C."/>
            <person name="Stukey J."/>
            <person name="Best A."/>
            <person name="Garlena R.A."/>
            <person name="Russell D.A."/>
            <person name="Pope W.H."/>
            <person name="Jacobs-Sera D."/>
            <person name="Hendrix R.W."/>
            <person name="Hatfull G.F."/>
        </authorList>
    </citation>
    <scope>NUCLEOTIDE SEQUENCE [LARGE SCALE GENOMIC DNA]</scope>
</reference>
<dbReference type="Pfam" id="PF23859">
    <property type="entry name" value="DpdA"/>
    <property type="match status" value="1"/>
</dbReference>
<name>A0A222Z095_9CAUD</name>
<dbReference type="InterPro" id="IPR055645">
    <property type="entry name" value="DpdA"/>
</dbReference>
<dbReference type="Proteomes" id="UP000221307">
    <property type="component" value="Segment"/>
</dbReference>
<dbReference type="EMBL" id="MF377440">
    <property type="protein sequence ID" value="ASR77972.1"/>
    <property type="molecule type" value="Genomic_DNA"/>
</dbReference>
<evidence type="ECO:0000313" key="3">
    <source>
        <dbReference type="Proteomes" id="UP000221307"/>
    </source>
</evidence>
<evidence type="ECO:0000313" key="2">
    <source>
        <dbReference type="EMBL" id="ASR77972.1"/>
    </source>
</evidence>